<keyword evidence="3" id="KW-1185">Reference proteome</keyword>
<protein>
    <submittedName>
        <fullName evidence="2">Uncharacterized protein</fullName>
    </submittedName>
</protein>
<dbReference type="OrthoDB" id="568235at2759"/>
<organism evidence="2 3">
    <name type="scientific">Raphidocelis subcapitata</name>
    <dbReference type="NCBI Taxonomy" id="307507"/>
    <lineage>
        <taxon>Eukaryota</taxon>
        <taxon>Viridiplantae</taxon>
        <taxon>Chlorophyta</taxon>
        <taxon>core chlorophytes</taxon>
        <taxon>Chlorophyceae</taxon>
        <taxon>CS clade</taxon>
        <taxon>Sphaeropleales</taxon>
        <taxon>Selenastraceae</taxon>
        <taxon>Raphidocelis</taxon>
    </lineage>
</organism>
<accession>A0A2V0NQB1</accession>
<feature type="region of interest" description="Disordered" evidence="1">
    <location>
        <begin position="79"/>
        <end position="120"/>
    </location>
</feature>
<feature type="compositionally biased region" description="Low complexity" evidence="1">
    <location>
        <begin position="110"/>
        <end position="120"/>
    </location>
</feature>
<reference evidence="2 3" key="1">
    <citation type="journal article" date="2018" name="Sci. Rep.">
        <title>Raphidocelis subcapitata (=Pseudokirchneriella subcapitata) provides an insight into genome evolution and environmental adaptations in the Sphaeropleales.</title>
        <authorList>
            <person name="Suzuki S."/>
            <person name="Yamaguchi H."/>
            <person name="Nakajima N."/>
            <person name="Kawachi M."/>
        </authorList>
    </citation>
    <scope>NUCLEOTIDE SEQUENCE [LARGE SCALE GENOMIC DNA]</scope>
    <source>
        <strain evidence="2 3">NIES-35</strain>
    </source>
</reference>
<evidence type="ECO:0000256" key="1">
    <source>
        <dbReference type="SAM" id="MobiDB-lite"/>
    </source>
</evidence>
<dbReference type="AlphaFoldDB" id="A0A2V0NQB1"/>
<evidence type="ECO:0000313" key="3">
    <source>
        <dbReference type="Proteomes" id="UP000247498"/>
    </source>
</evidence>
<gene>
    <name evidence="2" type="ORF">Rsub_01683</name>
</gene>
<dbReference type="EMBL" id="BDRX01000006">
    <property type="protein sequence ID" value="GBF88782.1"/>
    <property type="molecule type" value="Genomic_DNA"/>
</dbReference>
<name>A0A2V0NQB1_9CHLO</name>
<proteinExistence type="predicted"/>
<comment type="caution">
    <text evidence="2">The sequence shown here is derived from an EMBL/GenBank/DDBJ whole genome shotgun (WGS) entry which is preliminary data.</text>
</comment>
<dbReference type="InParanoid" id="A0A2V0NQB1"/>
<dbReference type="Proteomes" id="UP000247498">
    <property type="component" value="Unassembled WGS sequence"/>
</dbReference>
<evidence type="ECO:0000313" key="2">
    <source>
        <dbReference type="EMBL" id="GBF88782.1"/>
    </source>
</evidence>
<sequence length="406" mass="41001">MPTAAPPPEQAAFDAATAAVEALCREAARCRRVSPTAPADAARAASLLASAGALRRLLRDRLLVVPACCQPADCQPGQQRQAAAQDATPRQPAPTGQPEGASDRARRQRGAAAARLSGADAGHASAHAHAAVCPQQEGLPPGLAAAHARRRAAALEAELASAAAALARLGGAAPPGRGAARLLAVVRALRAAEGSLALQARLARAAEAAALADCGGGGRSGCSEGSFAYGSTPLASWLAFLAEPAVMAAARAAMAAHTSPERGGRRAQPAPRRRYMVWGSSLGWLPFYGGLALGWPSSGVELLPCLVEEARRVAAANGVEGVDFSCGDLRGASLAGVGVLQTTEVAWDAGLVAAAAAKICAEAEPGTLVVDYTGGVVRRIPRARVVAAREVAVSWGVARMHAAVLV</sequence>